<dbReference type="AlphaFoldDB" id="A0A6N7BYH2"/>
<sequence>MQYPIAITPSNETTAYGIFIPDIVGCYSASDERADISNNAKEAIMLHLKGLIEDGEAIPLPTDSTRHKDNPDFEGMDWAVVDIQIHELYE</sequence>
<dbReference type="Pfam" id="PF15919">
    <property type="entry name" value="HicB_lk_antitox"/>
    <property type="match status" value="1"/>
</dbReference>
<keyword evidence="3" id="KW-1185">Reference proteome</keyword>
<feature type="domain" description="HicB-like antitoxin of toxin-antitoxin system" evidence="1">
    <location>
        <begin position="3"/>
        <end position="88"/>
    </location>
</feature>
<dbReference type="RefSeq" id="WP_160022885.1">
    <property type="nucleotide sequence ID" value="NZ_VZIZ01000026.1"/>
</dbReference>
<evidence type="ECO:0000313" key="3">
    <source>
        <dbReference type="Proteomes" id="UP000471465"/>
    </source>
</evidence>
<dbReference type="Proteomes" id="UP000471465">
    <property type="component" value="Unassembled WGS sequence"/>
</dbReference>
<gene>
    <name evidence="2" type="ORF">FQV37_1387</name>
</gene>
<organism evidence="2 3">
    <name type="scientific">Psychrobacter nivimaris</name>
    <dbReference type="NCBI Taxonomy" id="281738"/>
    <lineage>
        <taxon>Bacteria</taxon>
        <taxon>Pseudomonadati</taxon>
        <taxon>Pseudomonadota</taxon>
        <taxon>Gammaproteobacteria</taxon>
        <taxon>Moraxellales</taxon>
        <taxon>Moraxellaceae</taxon>
        <taxon>Psychrobacter</taxon>
    </lineage>
</organism>
<evidence type="ECO:0000313" key="2">
    <source>
        <dbReference type="EMBL" id="KAF0568051.1"/>
    </source>
</evidence>
<dbReference type="GO" id="GO:0003677">
    <property type="term" value="F:DNA binding"/>
    <property type="evidence" value="ECO:0007669"/>
    <property type="project" value="UniProtKB-KW"/>
</dbReference>
<dbReference type="Gene3D" id="3.30.160.250">
    <property type="match status" value="1"/>
</dbReference>
<accession>A0A6N7BYH2</accession>
<proteinExistence type="predicted"/>
<reference evidence="2 3" key="1">
    <citation type="submission" date="2019-09" db="EMBL/GenBank/DDBJ databases">
        <title>Draft genome sequence of Psychrobacter nivimaris LAMA 639, in search for biotechnological relevant genes.</title>
        <authorList>
            <person name="Lima A.O.S."/>
            <person name="Staloch B.E.K."/>
            <person name="Freitas R.C."/>
            <person name="Niero H."/>
            <person name="Silva M.A.C."/>
        </authorList>
    </citation>
    <scope>NUCLEOTIDE SEQUENCE [LARGE SCALE GENOMIC DNA]</scope>
    <source>
        <strain evidence="2 3">LAMA 639</strain>
    </source>
</reference>
<keyword evidence="2" id="KW-0238">DNA-binding</keyword>
<dbReference type="SUPFAM" id="SSF143100">
    <property type="entry name" value="TTHA1013/TTHA0281-like"/>
    <property type="match status" value="1"/>
</dbReference>
<dbReference type="InterPro" id="IPR035069">
    <property type="entry name" value="TTHA1013/TTHA0281-like"/>
</dbReference>
<dbReference type="EMBL" id="VZIZ01000026">
    <property type="protein sequence ID" value="KAF0568051.1"/>
    <property type="molecule type" value="Genomic_DNA"/>
</dbReference>
<protein>
    <submittedName>
        <fullName evidence="2">DNA-binding protein, CopG family</fullName>
    </submittedName>
</protein>
<evidence type="ECO:0000259" key="1">
    <source>
        <dbReference type="Pfam" id="PF15919"/>
    </source>
</evidence>
<name>A0A6N7BYH2_9GAMM</name>
<comment type="caution">
    <text evidence="2">The sequence shown here is derived from an EMBL/GenBank/DDBJ whole genome shotgun (WGS) entry which is preliminary data.</text>
</comment>
<dbReference type="InterPro" id="IPR031807">
    <property type="entry name" value="HicB-like"/>
</dbReference>